<dbReference type="Proteomes" id="UP000224563">
    <property type="component" value="Unassembled WGS sequence"/>
</dbReference>
<gene>
    <name evidence="8" type="primary">tyrS</name>
    <name evidence="11" type="ORF">CSX02_11390</name>
</gene>
<sequence length="407" mass="45838">MQIYEELVERGLIAQVTDEAEIREMVNNGKAVFYIGFDPTADSLHVGHFMALCLMKRLQMAGNKPVVLIGGGTAQIGDPSGRSDMRQMMTTETINHNVECFKKQMSKFIDFSDDKAILVNNADWIMDLNYVDVLREIGPHFSVNRMLTAECYKQRMEKGLSFLEFNYMIMQSFDFYTLFQKYGCNMQFGGDDQWSNMLGGTELIRRKLGKDAYAMTINLLLNSEGKKMGKTQSGAVWLDPNKTSPFEFFQYWRNVSDADVLKCIRMLTFLPLEEINKMDSWEGAQLNEAKEILAFELTKLVHSEEEAVKAREASHALFAGGGNLADMPTVTLADEDFADGSIDILSVLVKSGLCESRADARRNVQQGGVSVADEKVTDIATRYERSAFEGDGLLVKRGKKKFARVQI</sequence>
<dbReference type="CDD" id="cd00805">
    <property type="entry name" value="TyrRS_core"/>
    <property type="match status" value="1"/>
</dbReference>
<keyword evidence="2 8" id="KW-0547">Nucleotide-binding</keyword>
<reference evidence="11 12" key="2">
    <citation type="submission" date="2017-10" db="EMBL/GenBank/DDBJ databases">
        <authorList>
            <person name="Banno H."/>
            <person name="Chua N.-H."/>
        </authorList>
    </citation>
    <scope>NUCLEOTIDE SEQUENCE [LARGE SCALE GENOMIC DNA]</scope>
    <source>
        <strain evidence="11 12">JK623</strain>
    </source>
</reference>
<comment type="similarity">
    <text evidence="8">Belongs to the class-I aminoacyl-tRNA synthetase family. TyrS type 1 subfamily.</text>
</comment>
<dbReference type="PRINTS" id="PR01040">
    <property type="entry name" value="TRNASYNTHTYR"/>
</dbReference>
<dbReference type="PANTHER" id="PTHR11766">
    <property type="entry name" value="TYROSYL-TRNA SYNTHETASE"/>
    <property type="match status" value="1"/>
</dbReference>
<dbReference type="Gene3D" id="3.40.50.620">
    <property type="entry name" value="HUPs"/>
    <property type="match status" value="1"/>
</dbReference>
<dbReference type="SUPFAM" id="SSF52374">
    <property type="entry name" value="Nucleotidylyl transferase"/>
    <property type="match status" value="1"/>
</dbReference>
<dbReference type="InterPro" id="IPR001412">
    <property type="entry name" value="aa-tRNA-synth_I_CS"/>
</dbReference>
<dbReference type="PANTHER" id="PTHR11766:SF0">
    <property type="entry name" value="TYROSINE--TRNA LIGASE, MITOCHONDRIAL"/>
    <property type="match status" value="1"/>
</dbReference>
<keyword evidence="5 8" id="KW-0648">Protein biosynthesis</keyword>
<name>A0A2G3E0M1_9FIRM</name>
<keyword evidence="8" id="KW-0963">Cytoplasm</keyword>
<dbReference type="PROSITE" id="PS50889">
    <property type="entry name" value="S4"/>
    <property type="match status" value="1"/>
</dbReference>
<keyword evidence="12" id="KW-1185">Reference proteome</keyword>
<reference evidence="11 12" key="1">
    <citation type="submission" date="2017-10" db="EMBL/GenBank/DDBJ databases">
        <title>Resolving the taxonomy of Roseburia spp., Eubacterium rectale and Agathobacter spp. through phylogenomic analysis.</title>
        <authorList>
            <person name="Sheridan P.O."/>
            <person name="Walker A.W."/>
            <person name="Duncan S.H."/>
            <person name="Scott K.P."/>
            <person name="Toole P.W.O."/>
            <person name="Luis P."/>
            <person name="Flint H.J."/>
        </authorList>
    </citation>
    <scope>NUCLEOTIDE SEQUENCE [LARGE SCALE GENOMIC DNA]</scope>
    <source>
        <strain evidence="11 12">JK623</strain>
    </source>
</reference>
<dbReference type="InterPro" id="IPR002305">
    <property type="entry name" value="aa-tRNA-synth_Ic"/>
</dbReference>
<dbReference type="PROSITE" id="PS00178">
    <property type="entry name" value="AA_TRNA_LIGASE_I"/>
    <property type="match status" value="1"/>
</dbReference>
<dbReference type="Pfam" id="PF00579">
    <property type="entry name" value="tRNA-synt_1b"/>
    <property type="match status" value="1"/>
</dbReference>
<feature type="binding site" evidence="8">
    <location>
        <position position="171"/>
    </location>
    <ligand>
        <name>L-tyrosine</name>
        <dbReference type="ChEBI" id="CHEBI:58315"/>
    </ligand>
</feature>
<dbReference type="GO" id="GO:0005524">
    <property type="term" value="F:ATP binding"/>
    <property type="evidence" value="ECO:0007669"/>
    <property type="project" value="UniProtKB-UniRule"/>
</dbReference>
<keyword evidence="1 8" id="KW-0436">Ligase</keyword>
<dbReference type="RefSeq" id="WP_031544076.1">
    <property type="nucleotide sequence ID" value="NZ_JANSWH010000082.1"/>
</dbReference>
<evidence type="ECO:0000256" key="3">
    <source>
        <dbReference type="ARBA" id="ARBA00022840"/>
    </source>
</evidence>
<feature type="short sequence motif" description="'HIGH' region" evidence="8">
    <location>
        <begin position="39"/>
        <end position="48"/>
    </location>
</feature>
<evidence type="ECO:0000256" key="9">
    <source>
        <dbReference type="PROSITE-ProRule" id="PRU00182"/>
    </source>
</evidence>
<feature type="binding site" evidence="8">
    <location>
        <position position="230"/>
    </location>
    <ligand>
        <name>ATP</name>
        <dbReference type="ChEBI" id="CHEBI:30616"/>
    </ligand>
</feature>
<dbReference type="GO" id="GO:0006437">
    <property type="term" value="P:tyrosyl-tRNA aminoacylation"/>
    <property type="evidence" value="ECO:0007669"/>
    <property type="project" value="UniProtKB-UniRule"/>
</dbReference>
<comment type="subunit">
    <text evidence="8">Homodimer.</text>
</comment>
<comment type="function">
    <text evidence="8">Catalyzes the attachment of tyrosine to tRNA(Tyr) in a two-step reaction: tyrosine is first activated by ATP to form Tyr-AMP and then transferred to the acceptor end of tRNA(Tyr).</text>
</comment>
<dbReference type="InterPro" id="IPR036986">
    <property type="entry name" value="S4_RNA-bd_sf"/>
</dbReference>
<dbReference type="CDD" id="cd00165">
    <property type="entry name" value="S4"/>
    <property type="match status" value="1"/>
</dbReference>
<evidence type="ECO:0000256" key="4">
    <source>
        <dbReference type="ARBA" id="ARBA00022884"/>
    </source>
</evidence>
<dbReference type="AlphaFoldDB" id="A0A2G3E0M1"/>
<feature type="short sequence motif" description="'KMSKS' region" evidence="8">
    <location>
        <begin position="227"/>
        <end position="231"/>
    </location>
</feature>
<evidence type="ECO:0000256" key="7">
    <source>
        <dbReference type="ARBA" id="ARBA00048248"/>
    </source>
</evidence>
<dbReference type="SUPFAM" id="SSF55174">
    <property type="entry name" value="Alpha-L RNA-binding motif"/>
    <property type="match status" value="1"/>
</dbReference>
<evidence type="ECO:0000256" key="6">
    <source>
        <dbReference type="ARBA" id="ARBA00023146"/>
    </source>
</evidence>
<feature type="binding site" evidence="8">
    <location>
        <position position="34"/>
    </location>
    <ligand>
        <name>L-tyrosine</name>
        <dbReference type="ChEBI" id="CHEBI:58315"/>
    </ligand>
</feature>
<comment type="catalytic activity">
    <reaction evidence="7 8">
        <text>tRNA(Tyr) + L-tyrosine + ATP = L-tyrosyl-tRNA(Tyr) + AMP + diphosphate + H(+)</text>
        <dbReference type="Rhea" id="RHEA:10220"/>
        <dbReference type="Rhea" id="RHEA-COMP:9706"/>
        <dbReference type="Rhea" id="RHEA-COMP:9707"/>
        <dbReference type="ChEBI" id="CHEBI:15378"/>
        <dbReference type="ChEBI" id="CHEBI:30616"/>
        <dbReference type="ChEBI" id="CHEBI:33019"/>
        <dbReference type="ChEBI" id="CHEBI:58315"/>
        <dbReference type="ChEBI" id="CHEBI:78442"/>
        <dbReference type="ChEBI" id="CHEBI:78536"/>
        <dbReference type="ChEBI" id="CHEBI:456215"/>
        <dbReference type="EC" id="6.1.1.1"/>
    </reaction>
</comment>
<comment type="caution">
    <text evidence="11">The sequence shown here is derived from an EMBL/GenBank/DDBJ whole genome shotgun (WGS) entry which is preliminary data.</text>
</comment>
<dbReference type="InterPro" id="IPR054608">
    <property type="entry name" value="SYY-like_C"/>
</dbReference>
<dbReference type="GO" id="GO:0004831">
    <property type="term" value="F:tyrosine-tRNA ligase activity"/>
    <property type="evidence" value="ECO:0007669"/>
    <property type="project" value="UniProtKB-UniRule"/>
</dbReference>
<dbReference type="InterPro" id="IPR014729">
    <property type="entry name" value="Rossmann-like_a/b/a_fold"/>
</dbReference>
<dbReference type="InterPro" id="IPR002307">
    <property type="entry name" value="Tyr-tRNA-ligase"/>
</dbReference>
<dbReference type="GO" id="GO:0005829">
    <property type="term" value="C:cytosol"/>
    <property type="evidence" value="ECO:0007669"/>
    <property type="project" value="TreeGrafter"/>
</dbReference>
<comment type="subcellular location">
    <subcellularLocation>
        <location evidence="8">Cytoplasm</location>
    </subcellularLocation>
</comment>
<dbReference type="HAMAP" id="MF_02006">
    <property type="entry name" value="Tyr_tRNA_synth_type1"/>
    <property type="match status" value="1"/>
</dbReference>
<evidence type="ECO:0000256" key="1">
    <source>
        <dbReference type="ARBA" id="ARBA00022598"/>
    </source>
</evidence>
<dbReference type="Pfam" id="PF22421">
    <property type="entry name" value="SYY_C-terminal"/>
    <property type="match status" value="1"/>
</dbReference>
<evidence type="ECO:0000313" key="12">
    <source>
        <dbReference type="Proteomes" id="UP000224563"/>
    </source>
</evidence>
<accession>A0A2G3E0M1</accession>
<dbReference type="NCBIfam" id="TIGR00234">
    <property type="entry name" value="tyrS"/>
    <property type="match status" value="1"/>
</dbReference>
<feature type="binding site" evidence="8">
    <location>
        <position position="167"/>
    </location>
    <ligand>
        <name>L-tyrosine</name>
        <dbReference type="ChEBI" id="CHEBI:58315"/>
    </ligand>
</feature>
<dbReference type="EC" id="6.1.1.1" evidence="8"/>
<keyword evidence="4 9" id="KW-0694">RNA-binding</keyword>
<dbReference type="EMBL" id="PDYG01000123">
    <property type="protein sequence ID" value="PHU36769.1"/>
    <property type="molecule type" value="Genomic_DNA"/>
</dbReference>
<evidence type="ECO:0000256" key="5">
    <source>
        <dbReference type="ARBA" id="ARBA00022917"/>
    </source>
</evidence>
<keyword evidence="6 8" id="KW-0030">Aminoacyl-tRNA synthetase</keyword>
<evidence type="ECO:0000256" key="8">
    <source>
        <dbReference type="HAMAP-Rule" id="MF_02006"/>
    </source>
</evidence>
<dbReference type="InterPro" id="IPR024107">
    <property type="entry name" value="Tyr-tRNA-ligase_bac_1"/>
</dbReference>
<keyword evidence="3 8" id="KW-0067">ATP-binding</keyword>
<dbReference type="InterPro" id="IPR024088">
    <property type="entry name" value="Tyr-tRNA-ligase_bac-type"/>
</dbReference>
<evidence type="ECO:0000259" key="10">
    <source>
        <dbReference type="Pfam" id="PF22421"/>
    </source>
</evidence>
<organism evidence="11 12">
    <name type="scientific">Agathobacter ruminis</name>
    <dbReference type="NCBI Taxonomy" id="1712665"/>
    <lineage>
        <taxon>Bacteria</taxon>
        <taxon>Bacillati</taxon>
        <taxon>Bacillota</taxon>
        <taxon>Clostridia</taxon>
        <taxon>Lachnospirales</taxon>
        <taxon>Lachnospiraceae</taxon>
        <taxon>Agathobacter</taxon>
    </lineage>
</organism>
<dbReference type="FunFam" id="1.10.240.10:FF:000001">
    <property type="entry name" value="Tyrosine--tRNA ligase"/>
    <property type="match status" value="1"/>
</dbReference>
<dbReference type="Gene3D" id="3.10.290.10">
    <property type="entry name" value="RNA-binding S4 domain"/>
    <property type="match status" value="1"/>
</dbReference>
<evidence type="ECO:0000256" key="2">
    <source>
        <dbReference type="ARBA" id="ARBA00022741"/>
    </source>
</evidence>
<dbReference type="Gene3D" id="1.10.240.10">
    <property type="entry name" value="Tyrosyl-Transfer RNA Synthetase"/>
    <property type="match status" value="1"/>
</dbReference>
<evidence type="ECO:0000313" key="11">
    <source>
        <dbReference type="EMBL" id="PHU36769.1"/>
    </source>
</evidence>
<dbReference type="GO" id="GO:0003723">
    <property type="term" value="F:RNA binding"/>
    <property type="evidence" value="ECO:0007669"/>
    <property type="project" value="UniProtKB-KW"/>
</dbReference>
<protein>
    <recommendedName>
        <fullName evidence="8">Tyrosine--tRNA ligase</fullName>
        <ecNumber evidence="8">6.1.1.1</ecNumber>
    </recommendedName>
    <alternativeName>
        <fullName evidence="8">Tyrosyl-tRNA synthetase</fullName>
        <shortName evidence="8">TyrRS</shortName>
    </alternativeName>
</protein>
<feature type="domain" description="Tyrosine--tRNA ligase SYY-like C-terminal" evidence="10">
    <location>
        <begin position="325"/>
        <end position="403"/>
    </location>
</feature>
<proteinExistence type="inferred from homology"/>